<dbReference type="RefSeq" id="WP_207391309.1">
    <property type="nucleotide sequence ID" value="NZ_CP036455.1"/>
</dbReference>
<feature type="transmembrane region" description="Helical" evidence="4">
    <location>
        <begin position="165"/>
        <end position="182"/>
    </location>
</feature>
<evidence type="ECO:0000313" key="7">
    <source>
        <dbReference type="EMBL" id="QBI54880.1"/>
    </source>
</evidence>
<dbReference type="InterPro" id="IPR003594">
    <property type="entry name" value="HATPase_dom"/>
</dbReference>
<evidence type="ECO:0000256" key="3">
    <source>
        <dbReference type="ARBA" id="ARBA00023012"/>
    </source>
</evidence>
<dbReference type="Gene3D" id="1.20.5.1930">
    <property type="match status" value="1"/>
</dbReference>
<feature type="transmembrane region" description="Helical" evidence="4">
    <location>
        <begin position="119"/>
        <end position="145"/>
    </location>
</feature>
<dbReference type="EC" id="2.7.13.3" evidence="7"/>
<keyword evidence="2 7" id="KW-0418">Kinase</keyword>
<dbReference type="AlphaFoldDB" id="A0A4P6Q3T3"/>
<protein>
    <submittedName>
        <fullName evidence="7">Sensor histidine kinase DesK</fullName>
        <ecNumber evidence="7">2.7.13.3</ecNumber>
    </submittedName>
</protein>
<keyword evidence="4" id="KW-0472">Membrane</keyword>
<keyword evidence="4" id="KW-0812">Transmembrane</keyword>
<gene>
    <name evidence="7" type="primary">desK4</name>
    <name evidence="7" type="ORF">EKD16_15540</name>
</gene>
<dbReference type="InterPro" id="IPR036890">
    <property type="entry name" value="HATPase_C_sf"/>
</dbReference>
<dbReference type="Pfam" id="PF07730">
    <property type="entry name" value="HisKA_3"/>
    <property type="match status" value="1"/>
</dbReference>
<evidence type="ECO:0000256" key="1">
    <source>
        <dbReference type="ARBA" id="ARBA00022679"/>
    </source>
</evidence>
<dbReference type="GO" id="GO:0000155">
    <property type="term" value="F:phosphorelay sensor kinase activity"/>
    <property type="evidence" value="ECO:0007669"/>
    <property type="project" value="InterPro"/>
</dbReference>
<dbReference type="Pfam" id="PF02518">
    <property type="entry name" value="HATPase_c"/>
    <property type="match status" value="1"/>
</dbReference>
<feature type="domain" description="Histidine kinase/HSP90-like ATPase" evidence="5">
    <location>
        <begin position="308"/>
        <end position="386"/>
    </location>
</feature>
<dbReference type="EMBL" id="CP036455">
    <property type="protein sequence ID" value="QBI54880.1"/>
    <property type="molecule type" value="Genomic_DNA"/>
</dbReference>
<feature type="transmembrane region" description="Helical" evidence="4">
    <location>
        <begin position="35"/>
        <end position="55"/>
    </location>
</feature>
<sequence length="402" mass="42033">MSTSEAENTSAAHGWREEIGPRLLAPPSASHGRRALWTSVGLTLLFSALMLPYGINALDGLEPPRRQWAIGVGTAYIGSYLVFVALGESKAWGVRLFMCALLLILGGALVFLMGVKNAWVLVFALCVISAFARTALAVGAVVLSVGAVGGTALLSGTLGAVMPELVLLASVGTAMILFIRLVEANEQLRRARDRIAAFAVVEERERVARDLHDILGHSLTTITVKAGLVRRLLESTGQPAVAEEAGEVERYARQALADVRATVSGYRSVTLAGALAEAGSALRAAGITARLPQAVDEVDPRVQQVFGYVVREAVTNAVRHSGASAVEVHFGRDWLVVEDDGPGTGPVETGNGLRGLRERVTARGGDLQAHRSAGGGFVVRAEVPVEGGRNGAGAGAHEGGTD</sequence>
<organism evidence="7 8">
    <name type="scientific">Streptomonospora litoralis</name>
    <dbReference type="NCBI Taxonomy" id="2498135"/>
    <lineage>
        <taxon>Bacteria</taxon>
        <taxon>Bacillati</taxon>
        <taxon>Actinomycetota</taxon>
        <taxon>Actinomycetes</taxon>
        <taxon>Streptosporangiales</taxon>
        <taxon>Nocardiopsidaceae</taxon>
        <taxon>Streptomonospora</taxon>
    </lineage>
</organism>
<feature type="domain" description="Signal transduction histidine kinase subgroup 3 dimerisation and phosphoacceptor" evidence="6">
    <location>
        <begin position="203"/>
        <end position="270"/>
    </location>
</feature>
<accession>A0A4P6Q3T3</accession>
<keyword evidence="1 7" id="KW-0808">Transferase</keyword>
<dbReference type="PANTHER" id="PTHR24421:SF63">
    <property type="entry name" value="SENSOR HISTIDINE KINASE DESK"/>
    <property type="match status" value="1"/>
</dbReference>
<evidence type="ECO:0000259" key="5">
    <source>
        <dbReference type="Pfam" id="PF02518"/>
    </source>
</evidence>
<dbReference type="Proteomes" id="UP000292235">
    <property type="component" value="Chromosome"/>
</dbReference>
<keyword evidence="8" id="KW-1185">Reference proteome</keyword>
<dbReference type="SUPFAM" id="SSF55874">
    <property type="entry name" value="ATPase domain of HSP90 chaperone/DNA topoisomerase II/histidine kinase"/>
    <property type="match status" value="1"/>
</dbReference>
<dbReference type="InterPro" id="IPR050482">
    <property type="entry name" value="Sensor_HK_TwoCompSys"/>
</dbReference>
<reference evidence="7 8" key="1">
    <citation type="submission" date="2019-02" db="EMBL/GenBank/DDBJ databases">
        <authorList>
            <person name="Khodamoradi S."/>
            <person name="Hahnke R.L."/>
            <person name="Kaempfer P."/>
            <person name="Schumann P."/>
            <person name="Rohde M."/>
            <person name="Steinert M."/>
            <person name="Luzhetskyy A."/>
            <person name="Wink J."/>
            <person name="Ruckert C."/>
        </authorList>
    </citation>
    <scope>NUCLEOTIDE SEQUENCE [LARGE SCALE GENOMIC DNA]</scope>
    <source>
        <strain evidence="7 8">M2</strain>
    </source>
</reference>
<dbReference type="CDD" id="cd16917">
    <property type="entry name" value="HATPase_UhpB-NarQ-NarX-like"/>
    <property type="match status" value="1"/>
</dbReference>
<keyword evidence="3" id="KW-0902">Two-component regulatory system</keyword>
<keyword evidence="4" id="KW-1133">Transmembrane helix</keyword>
<dbReference type="Gene3D" id="3.30.565.10">
    <property type="entry name" value="Histidine kinase-like ATPase, C-terminal domain"/>
    <property type="match status" value="1"/>
</dbReference>
<name>A0A4P6Q3T3_9ACTN</name>
<feature type="transmembrane region" description="Helical" evidence="4">
    <location>
        <begin position="67"/>
        <end position="86"/>
    </location>
</feature>
<dbReference type="GO" id="GO:0016020">
    <property type="term" value="C:membrane"/>
    <property type="evidence" value="ECO:0007669"/>
    <property type="project" value="InterPro"/>
</dbReference>
<evidence type="ECO:0000313" key="8">
    <source>
        <dbReference type="Proteomes" id="UP000292235"/>
    </source>
</evidence>
<evidence type="ECO:0000256" key="4">
    <source>
        <dbReference type="SAM" id="Phobius"/>
    </source>
</evidence>
<dbReference type="KEGG" id="strr:EKD16_15540"/>
<evidence type="ECO:0000259" key="6">
    <source>
        <dbReference type="Pfam" id="PF07730"/>
    </source>
</evidence>
<dbReference type="PANTHER" id="PTHR24421">
    <property type="entry name" value="NITRATE/NITRITE SENSOR PROTEIN NARX-RELATED"/>
    <property type="match status" value="1"/>
</dbReference>
<proteinExistence type="predicted"/>
<feature type="transmembrane region" description="Helical" evidence="4">
    <location>
        <begin position="92"/>
        <end position="112"/>
    </location>
</feature>
<dbReference type="GO" id="GO:0046983">
    <property type="term" value="F:protein dimerization activity"/>
    <property type="evidence" value="ECO:0007669"/>
    <property type="project" value="InterPro"/>
</dbReference>
<evidence type="ECO:0000256" key="2">
    <source>
        <dbReference type="ARBA" id="ARBA00022777"/>
    </source>
</evidence>
<dbReference type="InterPro" id="IPR011712">
    <property type="entry name" value="Sig_transdc_His_kin_sub3_dim/P"/>
</dbReference>